<gene>
    <name evidence="1" type="ORF">GSTENG00021029001</name>
</gene>
<evidence type="ECO:0000313" key="1">
    <source>
        <dbReference type="EMBL" id="CAG02055.1"/>
    </source>
</evidence>
<feature type="non-terminal residue" evidence="1">
    <location>
        <position position="1"/>
    </location>
</feature>
<organism evidence="1">
    <name type="scientific">Tetraodon nigroviridis</name>
    <name type="common">Spotted green pufferfish</name>
    <name type="synonym">Chelonodon nigroviridis</name>
    <dbReference type="NCBI Taxonomy" id="99883"/>
    <lineage>
        <taxon>Eukaryota</taxon>
        <taxon>Metazoa</taxon>
        <taxon>Chordata</taxon>
        <taxon>Craniata</taxon>
        <taxon>Vertebrata</taxon>
        <taxon>Euteleostomi</taxon>
        <taxon>Actinopterygii</taxon>
        <taxon>Neopterygii</taxon>
        <taxon>Teleostei</taxon>
        <taxon>Neoteleostei</taxon>
        <taxon>Acanthomorphata</taxon>
        <taxon>Eupercaria</taxon>
        <taxon>Tetraodontiformes</taxon>
        <taxon>Tetradontoidea</taxon>
        <taxon>Tetraodontidae</taxon>
        <taxon>Tetraodon</taxon>
    </lineage>
</organism>
<dbReference type="EMBL" id="CAAE01014674">
    <property type="protein sequence ID" value="CAG02055.1"/>
    <property type="molecule type" value="Genomic_DNA"/>
</dbReference>
<reference evidence="1" key="2">
    <citation type="submission" date="2004-02" db="EMBL/GenBank/DDBJ databases">
        <authorList>
            <consortium name="Genoscope"/>
            <consortium name="Whitehead Institute Centre for Genome Research"/>
        </authorList>
    </citation>
    <scope>NUCLEOTIDE SEQUENCE</scope>
</reference>
<dbReference type="KEGG" id="tng:GSTEN00021029G001"/>
<protein>
    <submittedName>
        <fullName evidence="1">(spotted green pufferfish) hypothetical protein</fullName>
    </submittedName>
</protein>
<reference evidence="1" key="1">
    <citation type="journal article" date="2004" name="Nature">
        <title>Genome duplication in the teleost fish Tetraodon nigroviridis reveals the early vertebrate proto-karyotype.</title>
        <authorList>
            <person name="Jaillon O."/>
            <person name="Aury J.-M."/>
            <person name="Brunet F."/>
            <person name="Petit J.-L."/>
            <person name="Stange-Thomann N."/>
            <person name="Mauceli E."/>
            <person name="Bouneau L."/>
            <person name="Fischer C."/>
            <person name="Ozouf-Costaz C."/>
            <person name="Bernot A."/>
            <person name="Nicaud S."/>
            <person name="Jaffe D."/>
            <person name="Fisher S."/>
            <person name="Lutfalla G."/>
            <person name="Dossat C."/>
            <person name="Segurens B."/>
            <person name="Dasilva C."/>
            <person name="Salanoubat M."/>
            <person name="Levy M."/>
            <person name="Boudet N."/>
            <person name="Castellano S."/>
            <person name="Anthouard V."/>
            <person name="Jubin C."/>
            <person name="Castelli V."/>
            <person name="Katinka M."/>
            <person name="Vacherie B."/>
            <person name="Biemont C."/>
            <person name="Skalli Z."/>
            <person name="Cattolico L."/>
            <person name="Poulain J."/>
            <person name="De Berardinis V."/>
            <person name="Cruaud C."/>
            <person name="Duprat S."/>
            <person name="Brottier P."/>
            <person name="Coutanceau J.-P."/>
            <person name="Gouzy J."/>
            <person name="Parra G."/>
            <person name="Lardier G."/>
            <person name="Chapple C."/>
            <person name="McKernan K.J."/>
            <person name="McEwan P."/>
            <person name="Bosak S."/>
            <person name="Kellis M."/>
            <person name="Volff J.-N."/>
            <person name="Guigo R."/>
            <person name="Zody M.C."/>
            <person name="Mesirov J."/>
            <person name="Lindblad-Toh K."/>
            <person name="Birren B."/>
            <person name="Nusbaum C."/>
            <person name="Kahn D."/>
            <person name="Robinson-Rechavi M."/>
            <person name="Laudet V."/>
            <person name="Schachter V."/>
            <person name="Quetier F."/>
            <person name="Saurin W."/>
            <person name="Scarpelli C."/>
            <person name="Wincker P."/>
            <person name="Lander E.S."/>
            <person name="Weissenbach J."/>
            <person name="Roest Crollius H."/>
        </authorList>
    </citation>
    <scope>NUCLEOTIDE SEQUENCE [LARGE SCALE GENOMIC DNA]</scope>
</reference>
<accession>Q4SBC7</accession>
<proteinExistence type="predicted"/>
<comment type="caution">
    <text evidence="1">The sequence shown here is derived from an EMBL/GenBank/DDBJ whole genome shotgun (WGS) entry which is preliminary data.</text>
</comment>
<name>Q4SBC7_TETNG</name>
<sequence length="26" mass="2873">AEEPSRGQPCVACGEQCPGFSLHKWR</sequence>
<dbReference type="AlphaFoldDB" id="Q4SBC7"/>